<evidence type="ECO:0000256" key="1">
    <source>
        <dbReference type="ARBA" id="ARBA00004450"/>
    </source>
</evidence>
<proteinExistence type="inferred from homology"/>
<dbReference type="Proteomes" id="UP000187283">
    <property type="component" value="Unassembled WGS sequence"/>
</dbReference>
<keyword evidence="5" id="KW-1185">Reference proteome</keyword>
<dbReference type="InterPro" id="IPR016040">
    <property type="entry name" value="NAD(P)-bd_dom"/>
</dbReference>
<dbReference type="STRING" id="133412.A0A1R1Y0W7"/>
<dbReference type="PANTHER" id="PTHR14097">
    <property type="entry name" value="OXIDOREDUCTASE HTATIP2"/>
    <property type="match status" value="1"/>
</dbReference>
<accession>A0A1R1Y0W7</accession>
<name>A0A1R1Y0W7_9FUNG</name>
<dbReference type="PANTHER" id="PTHR14097:SF7">
    <property type="entry name" value="OXIDOREDUCTASE HTATIP2"/>
    <property type="match status" value="1"/>
</dbReference>
<gene>
    <name evidence="4" type="ORF">AYI70_g4018</name>
</gene>
<dbReference type="InterPro" id="IPR036291">
    <property type="entry name" value="NAD(P)-bd_dom_sf"/>
</dbReference>
<dbReference type="GO" id="GO:0005741">
    <property type="term" value="C:mitochondrial outer membrane"/>
    <property type="evidence" value="ECO:0007669"/>
    <property type="project" value="UniProtKB-SubCell"/>
</dbReference>
<dbReference type="GO" id="GO:0051170">
    <property type="term" value="P:import into nucleus"/>
    <property type="evidence" value="ECO:0007669"/>
    <property type="project" value="TreeGrafter"/>
</dbReference>
<comment type="caution">
    <text evidence="4">The sequence shown here is derived from an EMBL/GenBank/DDBJ whole genome shotgun (WGS) entry which is preliminary data.</text>
</comment>
<organism evidence="4 5">
    <name type="scientific">Smittium culicis</name>
    <dbReference type="NCBI Taxonomy" id="133412"/>
    <lineage>
        <taxon>Eukaryota</taxon>
        <taxon>Fungi</taxon>
        <taxon>Fungi incertae sedis</taxon>
        <taxon>Zoopagomycota</taxon>
        <taxon>Kickxellomycotina</taxon>
        <taxon>Harpellomycetes</taxon>
        <taxon>Harpellales</taxon>
        <taxon>Legeriomycetaceae</taxon>
        <taxon>Smittium</taxon>
    </lineage>
</organism>
<comment type="similarity">
    <text evidence="2">Belongs to the FMP52 family.</text>
</comment>
<comment type="subcellular location">
    <subcellularLocation>
        <location evidence="1">Mitochondrion outer membrane</location>
        <topology evidence="1">Peripheral membrane protein</topology>
    </subcellularLocation>
</comment>
<evidence type="ECO:0000256" key="2">
    <source>
        <dbReference type="ARBA" id="ARBA00006617"/>
    </source>
</evidence>
<evidence type="ECO:0000313" key="5">
    <source>
        <dbReference type="Proteomes" id="UP000187283"/>
    </source>
</evidence>
<sequence length="232" mass="25907">MVLGPSGEVGREIVRTLVETNAYNRIVTASRRKIEIVHEPSSDKNQAVDTQNITQVVPVDYDNEEAIKTMFEENKPDVVFCCLGTTRGISGKEGFYRVDHDYVMLAAKTAKSTGVSTFSVCSASNANKNSMFYYPKVKGQVEAELKQVGFEKLSIFQPGFLECNRENERIGEKIAGYFLPAAKYFFPDRISVLTSSVAKAMVYDSLLKVSETPVVKTYSNSSIFLYFSNNHN</sequence>
<feature type="domain" description="NAD(P)-binding" evidence="3">
    <location>
        <begin position="4"/>
        <end position="162"/>
    </location>
</feature>
<dbReference type="EMBL" id="LSSN01001205">
    <property type="protein sequence ID" value="OMJ20582.1"/>
    <property type="molecule type" value="Genomic_DNA"/>
</dbReference>
<dbReference type="OrthoDB" id="430436at2759"/>
<dbReference type="Pfam" id="PF13460">
    <property type="entry name" value="NAD_binding_10"/>
    <property type="match status" value="1"/>
</dbReference>
<protein>
    <submittedName>
        <fullName evidence="4">Oxidoreductase HTATIP2</fullName>
    </submittedName>
</protein>
<evidence type="ECO:0000313" key="4">
    <source>
        <dbReference type="EMBL" id="OMJ20582.1"/>
    </source>
</evidence>
<reference evidence="4 5" key="1">
    <citation type="submission" date="2017-01" db="EMBL/GenBank/DDBJ databases">
        <authorList>
            <person name="Mah S.A."/>
            <person name="Swanson W.J."/>
            <person name="Moy G.W."/>
            <person name="Vacquier V.D."/>
        </authorList>
    </citation>
    <scope>NUCLEOTIDE SEQUENCE [LARGE SCALE GENOMIC DNA]</scope>
    <source>
        <strain evidence="4 5">GSMNP</strain>
    </source>
</reference>
<dbReference type="SUPFAM" id="SSF51735">
    <property type="entry name" value="NAD(P)-binding Rossmann-fold domains"/>
    <property type="match status" value="1"/>
</dbReference>
<dbReference type="AlphaFoldDB" id="A0A1R1Y0W7"/>
<evidence type="ECO:0000259" key="3">
    <source>
        <dbReference type="Pfam" id="PF13460"/>
    </source>
</evidence>
<dbReference type="Gene3D" id="3.40.50.720">
    <property type="entry name" value="NAD(P)-binding Rossmann-like Domain"/>
    <property type="match status" value="1"/>
</dbReference>